<dbReference type="SMART" id="SM00429">
    <property type="entry name" value="IPT"/>
    <property type="match status" value="5"/>
</dbReference>
<keyword evidence="1" id="KW-0732">Signal</keyword>
<dbReference type="PANTHER" id="PTHR46769">
    <property type="entry name" value="POLYCYSTIC KIDNEY AND HEPATIC DISEASE 1 (AUTOSOMAL RECESSIVE)-LIKE 1"/>
    <property type="match status" value="1"/>
</dbReference>
<dbReference type="Pfam" id="PF01833">
    <property type="entry name" value="TIG"/>
    <property type="match status" value="5"/>
</dbReference>
<feature type="domain" description="IPT/TIG" evidence="2">
    <location>
        <begin position="192"/>
        <end position="269"/>
    </location>
</feature>
<dbReference type="CDD" id="cd00603">
    <property type="entry name" value="IPT_PCSR"/>
    <property type="match status" value="3"/>
</dbReference>
<organism evidence="3 4">
    <name type="scientific">Chitinophaga flava</name>
    <dbReference type="NCBI Taxonomy" id="2259036"/>
    <lineage>
        <taxon>Bacteria</taxon>
        <taxon>Pseudomonadati</taxon>
        <taxon>Bacteroidota</taxon>
        <taxon>Chitinophagia</taxon>
        <taxon>Chitinophagales</taxon>
        <taxon>Chitinophagaceae</taxon>
        <taxon>Chitinophaga</taxon>
    </lineage>
</organism>
<dbReference type="InterPro" id="IPR002909">
    <property type="entry name" value="IPT_dom"/>
</dbReference>
<proteinExistence type="predicted"/>
<dbReference type="InterPro" id="IPR013783">
    <property type="entry name" value="Ig-like_fold"/>
</dbReference>
<dbReference type="Proteomes" id="UP000253410">
    <property type="component" value="Unassembled WGS sequence"/>
</dbReference>
<accession>A0A365XSA7</accession>
<dbReference type="InterPro" id="IPR014756">
    <property type="entry name" value="Ig_E-set"/>
</dbReference>
<sequence>MTMKNLIYFLFGLAVVLSACKRNRDEDFKVPPAIRSFWPNSGKPGTIVTINGAGFVKKDNEVSFNGTAATVVDVNDTVMTVLAPAGGSTGKVTVKTAGKELEAGTYTYQNLSMHGVSPLNGPAGTNIVVRGEGFGSTAAPAKVMINGKEAVITSVNDTLLIAAVPVGAGSGTIKVTVDNKEVTGPSFLFQDISKIKPLKGGKGTQVTITGEGFNAVAGNNSVAFNGKSATVISATATQLVVATPDDVATGPLSVTINGQKTVGPVFTVIPPPLLATVAPLSSPAGKDITITGSNFSSLMDENVVTFNGIAGTIKSAAEKQLVITIPTGAGSGNIKVWVNGQETAGPLFKEQNLGVVSLSPDNGLAGTTVTVSGIGFSTNATDNIVTFNGVAANVVSATDTELKVVAPAGLSTGTLDVKVSGLQATGPLFRRAGVMTLAGGPGSGLFTGALGLTGDRAGNLYFLQGYQVKKITPDGTVSTYAGGSTSGYADGSLSAAMFLGPHTITVDSQDNLYIQDGNGLRTYVRKITPAGQVSTVVTVFENMPGGLGVDRNGTIYLSKFYQGLYKVESNGSLTRIGNFTFTIPDKMAIDALGRAYYAGGDFYNPFIAMVTPAGEHSFLAGSNRYDPDFVDGDISGARLGSPLCVTIDPTSGNFFFVDNMAMAVRYATPSGTVKTVVGAEGTFQPFKMGYKDGTLKEALFRSMKGIHVDANGNIYVIEPENNAVRKIFLK</sequence>
<dbReference type="OrthoDB" id="670826at2"/>
<dbReference type="AlphaFoldDB" id="A0A365XSA7"/>
<dbReference type="InterPro" id="IPR011042">
    <property type="entry name" value="6-blade_b-propeller_TolB-like"/>
</dbReference>
<evidence type="ECO:0000259" key="2">
    <source>
        <dbReference type="SMART" id="SM00429"/>
    </source>
</evidence>
<feature type="domain" description="IPT/TIG" evidence="2">
    <location>
        <begin position="352"/>
        <end position="430"/>
    </location>
</feature>
<dbReference type="SUPFAM" id="SSF81296">
    <property type="entry name" value="E set domains"/>
    <property type="match status" value="5"/>
</dbReference>
<feature type="domain" description="IPT/TIG" evidence="2">
    <location>
        <begin position="271"/>
        <end position="350"/>
    </location>
</feature>
<evidence type="ECO:0000256" key="1">
    <source>
        <dbReference type="ARBA" id="ARBA00022729"/>
    </source>
</evidence>
<evidence type="ECO:0000313" key="3">
    <source>
        <dbReference type="EMBL" id="RBL89020.1"/>
    </source>
</evidence>
<evidence type="ECO:0000313" key="4">
    <source>
        <dbReference type="Proteomes" id="UP000253410"/>
    </source>
</evidence>
<dbReference type="PANTHER" id="PTHR46769:SF2">
    <property type="entry name" value="FIBROCYSTIN-L ISOFORM 2 PRECURSOR-RELATED"/>
    <property type="match status" value="1"/>
</dbReference>
<dbReference type="PROSITE" id="PS51257">
    <property type="entry name" value="PROKAR_LIPOPROTEIN"/>
    <property type="match status" value="1"/>
</dbReference>
<keyword evidence="4" id="KW-1185">Reference proteome</keyword>
<feature type="domain" description="IPT/TIG" evidence="2">
    <location>
        <begin position="31"/>
        <end position="109"/>
    </location>
</feature>
<name>A0A365XSA7_9BACT</name>
<dbReference type="Gene3D" id="2.120.10.30">
    <property type="entry name" value="TolB, C-terminal domain"/>
    <property type="match status" value="2"/>
</dbReference>
<dbReference type="Gene3D" id="2.60.40.10">
    <property type="entry name" value="Immunoglobulins"/>
    <property type="match status" value="5"/>
</dbReference>
<comment type="caution">
    <text evidence="3">The sequence shown here is derived from an EMBL/GenBank/DDBJ whole genome shotgun (WGS) entry which is preliminary data.</text>
</comment>
<gene>
    <name evidence="3" type="ORF">DF182_21000</name>
</gene>
<feature type="domain" description="IPT/TIG" evidence="2">
    <location>
        <begin position="110"/>
        <end position="190"/>
    </location>
</feature>
<dbReference type="InterPro" id="IPR052387">
    <property type="entry name" value="Fibrocystin"/>
</dbReference>
<protein>
    <recommendedName>
        <fullName evidence="2">IPT/TIG domain-containing protein</fullName>
    </recommendedName>
</protein>
<dbReference type="EMBL" id="QFFJ01000002">
    <property type="protein sequence ID" value="RBL89020.1"/>
    <property type="molecule type" value="Genomic_DNA"/>
</dbReference>
<reference evidence="3 4" key="1">
    <citation type="submission" date="2018-05" db="EMBL/GenBank/DDBJ databases">
        <title>Chitinophaga sp. K3CV102501T nov., isolated from isolated from a monsoon evergreen broad-leaved forest soil.</title>
        <authorList>
            <person name="Lv Y."/>
        </authorList>
    </citation>
    <scope>NUCLEOTIDE SEQUENCE [LARGE SCALE GENOMIC DNA]</scope>
    <source>
        <strain evidence="3 4">GDMCC 1.1325</strain>
    </source>
</reference>
<dbReference type="SUPFAM" id="SSF101898">
    <property type="entry name" value="NHL repeat"/>
    <property type="match status" value="1"/>
</dbReference>